<dbReference type="AlphaFoldDB" id="A0AAE3J846"/>
<dbReference type="EMBL" id="JAJEPR010000034">
    <property type="protein sequence ID" value="MCC2190980.1"/>
    <property type="molecule type" value="Genomic_DNA"/>
</dbReference>
<keyword evidence="1" id="KW-0808">Transferase</keyword>
<name>A0AAE3J846_9FIRM</name>
<dbReference type="Proteomes" id="UP001197875">
    <property type="component" value="Unassembled WGS sequence"/>
</dbReference>
<dbReference type="RefSeq" id="WP_178046943.1">
    <property type="nucleotide sequence ID" value="NZ_JAJEPR010000034.1"/>
</dbReference>
<gene>
    <name evidence="1" type="ORF">LKD71_14445</name>
</gene>
<sequence length="82" mass="9526">MRLDKAQDLLKRHSCEFSYTEEDGLGSIDLIYRGVSYYIWEFADGEEKGVETNLRSGGRSEDLTGEDYEEKLLELLKWRLAS</sequence>
<evidence type="ECO:0000313" key="1">
    <source>
        <dbReference type="EMBL" id="MCC2190980.1"/>
    </source>
</evidence>
<protein>
    <submittedName>
        <fullName evidence="1">Kinase</fullName>
    </submittedName>
</protein>
<accession>A0AAE3J846</accession>
<reference evidence="1 2" key="1">
    <citation type="submission" date="2021-10" db="EMBL/GenBank/DDBJ databases">
        <title>Anaerobic single-cell dispensing facilitates the cultivation of human gut bacteria.</title>
        <authorList>
            <person name="Afrizal A."/>
        </authorList>
    </citation>
    <scope>NUCLEOTIDE SEQUENCE [LARGE SCALE GENOMIC DNA]</scope>
    <source>
        <strain evidence="1 2">CLA-AA-H277</strain>
    </source>
</reference>
<evidence type="ECO:0000313" key="2">
    <source>
        <dbReference type="Proteomes" id="UP001197875"/>
    </source>
</evidence>
<keyword evidence="1" id="KW-0418">Kinase</keyword>
<dbReference type="GO" id="GO:0016301">
    <property type="term" value="F:kinase activity"/>
    <property type="evidence" value="ECO:0007669"/>
    <property type="project" value="UniProtKB-KW"/>
</dbReference>
<proteinExistence type="predicted"/>
<keyword evidence="2" id="KW-1185">Reference proteome</keyword>
<comment type="caution">
    <text evidence="1">The sequence shown here is derived from an EMBL/GenBank/DDBJ whole genome shotgun (WGS) entry which is preliminary data.</text>
</comment>
<organism evidence="1 2">
    <name type="scientific">Fusicatenibacter faecihominis</name>
    <dbReference type="NCBI Taxonomy" id="2881276"/>
    <lineage>
        <taxon>Bacteria</taxon>
        <taxon>Bacillati</taxon>
        <taxon>Bacillota</taxon>
        <taxon>Clostridia</taxon>
        <taxon>Lachnospirales</taxon>
        <taxon>Lachnospiraceae</taxon>
        <taxon>Fusicatenibacter</taxon>
    </lineage>
</organism>